<feature type="chain" id="PRO_5017677315" description="DUF192 domain-containing protein" evidence="1">
    <location>
        <begin position="23"/>
        <end position="178"/>
    </location>
</feature>
<evidence type="ECO:0000313" key="3">
    <source>
        <dbReference type="Proteomes" id="UP000256310"/>
    </source>
</evidence>
<dbReference type="AlphaFoldDB" id="A0A3D9FB75"/>
<dbReference type="InterPro" id="IPR003795">
    <property type="entry name" value="DUF192"/>
</dbReference>
<dbReference type="PANTHER" id="PTHR37953">
    <property type="entry name" value="UPF0127 PROTEIN MJ1496"/>
    <property type="match status" value="1"/>
</dbReference>
<organism evidence="2 3">
    <name type="scientific">Parasphingopyxis lamellibrachiae</name>
    <dbReference type="NCBI Taxonomy" id="680125"/>
    <lineage>
        <taxon>Bacteria</taxon>
        <taxon>Pseudomonadati</taxon>
        <taxon>Pseudomonadota</taxon>
        <taxon>Alphaproteobacteria</taxon>
        <taxon>Sphingomonadales</taxon>
        <taxon>Sphingomonadaceae</taxon>
        <taxon>Parasphingopyxis</taxon>
    </lineage>
</organism>
<dbReference type="RefSeq" id="WP_245953570.1">
    <property type="nucleotide sequence ID" value="NZ_QRDP01000004.1"/>
</dbReference>
<protein>
    <recommendedName>
        <fullName evidence="4">DUF192 domain-containing protein</fullName>
    </recommendedName>
</protein>
<evidence type="ECO:0000256" key="1">
    <source>
        <dbReference type="SAM" id="SignalP"/>
    </source>
</evidence>
<sequence>MTYLPYRAGPCALAALALLACRAETQLPADPPAMAEAAGPQENASDEAGVETIPVTVRTATGDRLFDVETAITPEEQRRGLMFRESLPENGGMIFPFEFPRLASFWMRNTLIPLDMIFIRSDGVITNIAAETVPYTLDSYYSNEPVIAVLEIAGGRSEELGIAAGDRVSWPEGPALPE</sequence>
<dbReference type="PANTHER" id="PTHR37953:SF1">
    <property type="entry name" value="UPF0127 PROTEIN MJ1496"/>
    <property type="match status" value="1"/>
</dbReference>
<dbReference type="Gene3D" id="2.60.120.1140">
    <property type="entry name" value="Protein of unknown function DUF192"/>
    <property type="match status" value="1"/>
</dbReference>
<gene>
    <name evidence="2" type="ORF">DFR46_0030</name>
</gene>
<dbReference type="InterPro" id="IPR038695">
    <property type="entry name" value="Saro_0823-like_sf"/>
</dbReference>
<dbReference type="EMBL" id="QRDP01000004">
    <property type="protein sequence ID" value="RED15045.1"/>
    <property type="molecule type" value="Genomic_DNA"/>
</dbReference>
<name>A0A3D9FB75_9SPHN</name>
<keyword evidence="3" id="KW-1185">Reference proteome</keyword>
<dbReference type="PROSITE" id="PS51257">
    <property type="entry name" value="PROKAR_LIPOPROTEIN"/>
    <property type="match status" value="1"/>
</dbReference>
<proteinExistence type="predicted"/>
<feature type="signal peptide" evidence="1">
    <location>
        <begin position="1"/>
        <end position="22"/>
    </location>
</feature>
<accession>A0A3D9FB75</accession>
<keyword evidence="1" id="KW-0732">Signal</keyword>
<dbReference type="Pfam" id="PF02643">
    <property type="entry name" value="DUF192"/>
    <property type="match status" value="1"/>
</dbReference>
<evidence type="ECO:0000313" key="2">
    <source>
        <dbReference type="EMBL" id="RED15045.1"/>
    </source>
</evidence>
<comment type="caution">
    <text evidence="2">The sequence shown here is derived from an EMBL/GenBank/DDBJ whole genome shotgun (WGS) entry which is preliminary data.</text>
</comment>
<reference evidence="2 3" key="1">
    <citation type="submission" date="2018-07" db="EMBL/GenBank/DDBJ databases">
        <title>Genomic Encyclopedia of Type Strains, Phase IV (KMG-IV): sequencing the most valuable type-strain genomes for metagenomic binning, comparative biology and taxonomic classification.</title>
        <authorList>
            <person name="Goeker M."/>
        </authorList>
    </citation>
    <scope>NUCLEOTIDE SEQUENCE [LARGE SCALE GENOMIC DNA]</scope>
    <source>
        <strain evidence="2 3">DSM 26725</strain>
    </source>
</reference>
<dbReference type="Proteomes" id="UP000256310">
    <property type="component" value="Unassembled WGS sequence"/>
</dbReference>
<evidence type="ECO:0008006" key="4">
    <source>
        <dbReference type="Google" id="ProtNLM"/>
    </source>
</evidence>